<feature type="domain" description="Ig-like" evidence="3">
    <location>
        <begin position="625"/>
        <end position="723"/>
    </location>
</feature>
<dbReference type="RefSeq" id="XP_058980407.1">
    <property type="nucleotide sequence ID" value="XM_059124424.1"/>
</dbReference>
<dbReference type="InterPro" id="IPR013783">
    <property type="entry name" value="Ig-like_fold"/>
</dbReference>
<protein>
    <submittedName>
        <fullName evidence="5 6">Serine-rich adhesin for platelets</fullName>
    </submittedName>
</protein>
<feature type="domain" description="Ig-like" evidence="3">
    <location>
        <begin position="514"/>
        <end position="617"/>
    </location>
</feature>
<dbReference type="PANTHER" id="PTHR23279:SF12">
    <property type="entry name" value="DEFECTIVE PROBOSCIS EXTENSION RESPONSE 14, ISOFORM A-RELATED"/>
    <property type="match status" value="1"/>
</dbReference>
<keyword evidence="4" id="KW-1185">Reference proteome</keyword>
<dbReference type="GeneID" id="101899484"/>
<dbReference type="SMART" id="SM00409">
    <property type="entry name" value="IG"/>
    <property type="match status" value="2"/>
</dbReference>
<dbReference type="CDD" id="cd00099">
    <property type="entry name" value="IgV"/>
    <property type="match status" value="1"/>
</dbReference>
<keyword evidence="2" id="KW-0812">Transmembrane</keyword>
<keyword evidence="2" id="KW-1133">Transmembrane helix</keyword>
<gene>
    <name evidence="5 6" type="primary">LOC101899484</name>
</gene>
<keyword evidence="2" id="KW-0472">Membrane</keyword>
<name>A0ABM3V3Q4_MUSDO</name>
<dbReference type="InterPro" id="IPR013106">
    <property type="entry name" value="Ig_V-set"/>
</dbReference>
<feature type="compositionally biased region" description="Low complexity" evidence="1">
    <location>
        <begin position="246"/>
        <end position="257"/>
    </location>
</feature>
<feature type="region of interest" description="Disordered" evidence="1">
    <location>
        <begin position="246"/>
        <end position="270"/>
    </location>
</feature>
<dbReference type="PROSITE" id="PS50835">
    <property type="entry name" value="IG_LIKE"/>
    <property type="match status" value="2"/>
</dbReference>
<feature type="compositionally biased region" description="Basic residues" evidence="1">
    <location>
        <begin position="384"/>
        <end position="393"/>
    </location>
</feature>
<dbReference type="Gene3D" id="2.60.40.10">
    <property type="entry name" value="Immunoglobulins"/>
    <property type="match status" value="2"/>
</dbReference>
<evidence type="ECO:0000313" key="4">
    <source>
        <dbReference type="Proteomes" id="UP001652621"/>
    </source>
</evidence>
<dbReference type="SUPFAM" id="SSF48726">
    <property type="entry name" value="Immunoglobulin"/>
    <property type="match status" value="2"/>
</dbReference>
<evidence type="ECO:0000313" key="5">
    <source>
        <dbReference type="RefSeq" id="XP_058980406.1"/>
    </source>
</evidence>
<dbReference type="SMART" id="SM00408">
    <property type="entry name" value="IGc2"/>
    <property type="match status" value="2"/>
</dbReference>
<dbReference type="InterPro" id="IPR037448">
    <property type="entry name" value="Zig-8"/>
</dbReference>
<dbReference type="Pfam" id="PF07686">
    <property type="entry name" value="V-set"/>
    <property type="match status" value="1"/>
</dbReference>
<sequence length="771" mass="83659">MWLKFKNVATPVIETFHLLLLTLILGHTFHVKQIDDIVVMAATITNFPTTITATATTSSSTTTTKTIPTHPARIAAATTTTTIPNSETAFTSLLSPSSLSALSSSPSSSSVASSFPRTRGASASASASLLSLSTLPLPQQFTALWETSAANSTTELLNSSANTADAITTDSNEIDTMDNDKHHEAKAFRDKDYIMTKHIALLDETKRRRQIEVADPAPEEMSSKSIATTTSPTAIFTTLPEASKVATPSTLTTTTTTTRHRHSSTKATKTMAAENLPATASLASLVNHRLYANKTHLDDLSSLSLLSLQDTTLTTADSLQTTLSSALSSVSGATTTPTTSKYATALRVKGDEQTMHHTNSHLTVDNVNATIVASSNGGTSGPPHNHHQHHLHQALHSDGDSSSTISAGHSNRSVIVVGTTSTSISNSSATTTTATARDTTDNFLTAKQNIGGEAGNNKTNSTVGSGTTRISARRVEHKHLLPKSHKTDAPMLNYIFDTFSSANKHHHHDQRYGPHFEDVQLVGKPTNMTVQAGSSIHLNCRISLLQDKTVSWVRRNPGGENALDLLTVGLHTYTGDKRYKMEFQYPNNWRLKISNVKKDDEATYECQISTHPPRVIQINLHVNAPKVMIVDEFGDPLQEKYYEQDSTLQLSCVVRNVAMSTSVVFWKHSEDVLNYDVTRGGINVKTELMDDGANSTLFIAKINKADSGNYTCSISEYQNYTIVVHILNGESFAELHHGNAICWQCPTRQTWAINLIVLASILLLLPAYLTR</sequence>
<accession>A0ABM3V3Q4</accession>
<evidence type="ECO:0000313" key="6">
    <source>
        <dbReference type="RefSeq" id="XP_058980407.1"/>
    </source>
</evidence>
<dbReference type="Proteomes" id="UP001652621">
    <property type="component" value="Unplaced"/>
</dbReference>
<evidence type="ECO:0000256" key="2">
    <source>
        <dbReference type="SAM" id="Phobius"/>
    </source>
</evidence>
<dbReference type="InterPro" id="IPR003598">
    <property type="entry name" value="Ig_sub2"/>
</dbReference>
<proteinExistence type="predicted"/>
<feature type="region of interest" description="Disordered" evidence="1">
    <location>
        <begin position="372"/>
        <end position="407"/>
    </location>
</feature>
<organism evidence="4 6">
    <name type="scientific">Musca domestica</name>
    <name type="common">House fly</name>
    <dbReference type="NCBI Taxonomy" id="7370"/>
    <lineage>
        <taxon>Eukaryota</taxon>
        <taxon>Metazoa</taxon>
        <taxon>Ecdysozoa</taxon>
        <taxon>Arthropoda</taxon>
        <taxon>Hexapoda</taxon>
        <taxon>Insecta</taxon>
        <taxon>Pterygota</taxon>
        <taxon>Neoptera</taxon>
        <taxon>Endopterygota</taxon>
        <taxon>Diptera</taxon>
        <taxon>Brachycera</taxon>
        <taxon>Muscomorpha</taxon>
        <taxon>Muscoidea</taxon>
        <taxon>Muscidae</taxon>
        <taxon>Musca</taxon>
    </lineage>
</organism>
<reference evidence="5 6" key="1">
    <citation type="submission" date="2025-05" db="UniProtKB">
        <authorList>
            <consortium name="RefSeq"/>
        </authorList>
    </citation>
    <scope>IDENTIFICATION</scope>
    <source>
        <strain evidence="5 6">Aabys</strain>
        <tissue evidence="5 6">Whole body</tissue>
    </source>
</reference>
<feature type="transmembrane region" description="Helical" evidence="2">
    <location>
        <begin position="751"/>
        <end position="769"/>
    </location>
</feature>
<dbReference type="SMART" id="SM00406">
    <property type="entry name" value="IGv"/>
    <property type="match status" value="2"/>
</dbReference>
<evidence type="ECO:0000259" key="3">
    <source>
        <dbReference type="PROSITE" id="PS50835"/>
    </source>
</evidence>
<dbReference type="InterPro" id="IPR007110">
    <property type="entry name" value="Ig-like_dom"/>
</dbReference>
<dbReference type="InterPro" id="IPR036179">
    <property type="entry name" value="Ig-like_dom_sf"/>
</dbReference>
<dbReference type="InterPro" id="IPR003599">
    <property type="entry name" value="Ig_sub"/>
</dbReference>
<dbReference type="PANTHER" id="PTHR23279">
    <property type="entry name" value="DEFECTIVE PROBOSCIS EXTENSION RESPONSE DPR -RELATED"/>
    <property type="match status" value="1"/>
</dbReference>
<evidence type="ECO:0000256" key="1">
    <source>
        <dbReference type="SAM" id="MobiDB-lite"/>
    </source>
</evidence>
<dbReference type="RefSeq" id="XP_058980406.1">
    <property type="nucleotide sequence ID" value="XM_059124423.1"/>
</dbReference>